<dbReference type="RefSeq" id="WP_144239909.1">
    <property type="nucleotide sequence ID" value="NZ_CP008944.1"/>
</dbReference>
<name>A0ABN4DDT7_9CORY</name>
<dbReference type="SUPFAM" id="SSF56112">
    <property type="entry name" value="Protein kinase-like (PK-like)"/>
    <property type="match status" value="1"/>
</dbReference>
<evidence type="ECO:0000313" key="3">
    <source>
        <dbReference type="Proteomes" id="UP000028504"/>
    </source>
</evidence>
<keyword evidence="1" id="KW-0808">Transferase</keyword>
<evidence type="ECO:0000256" key="1">
    <source>
        <dbReference type="PIRNR" id="PIRNR006221"/>
    </source>
</evidence>
<dbReference type="Pfam" id="PF03881">
    <property type="entry name" value="Fructosamin_kin"/>
    <property type="match status" value="1"/>
</dbReference>
<dbReference type="PANTHER" id="PTHR12149">
    <property type="entry name" value="FRUCTOSAMINE 3 KINASE-RELATED PROTEIN"/>
    <property type="match status" value="1"/>
</dbReference>
<keyword evidence="3" id="KW-1185">Reference proteome</keyword>
<dbReference type="Proteomes" id="UP000028504">
    <property type="component" value="Chromosome"/>
</dbReference>
<keyword evidence="1 2" id="KW-0418">Kinase</keyword>
<comment type="similarity">
    <text evidence="1">Belongs to the fructosamine kinase family.</text>
</comment>
<protein>
    <submittedName>
        <fullName evidence="2">Fructosamine kinase</fullName>
    </submittedName>
</protein>
<evidence type="ECO:0000313" key="2">
    <source>
        <dbReference type="EMBL" id="AIG64615.1"/>
    </source>
</evidence>
<dbReference type="Gene3D" id="1.10.510.10">
    <property type="entry name" value="Transferase(Phosphotransferase) domain 1"/>
    <property type="match status" value="1"/>
</dbReference>
<dbReference type="InterPro" id="IPR016477">
    <property type="entry name" value="Fructo-/Ketosamine-3-kinase"/>
</dbReference>
<reference evidence="2 3" key="1">
    <citation type="submission" date="2014-07" db="EMBL/GenBank/DDBJ databases">
        <title>Complete genome sequence of Corynebacterium atypicum DSM 44849: identifiction of the mycolic acid biosynthesis genes.</title>
        <authorList>
            <person name="Tippelt A."/>
            <person name="Mollmann S."/>
            <person name="Albersmeier A."/>
            <person name="Jaenicke S."/>
            <person name="Ruckert C."/>
            <person name="Tauch A."/>
        </authorList>
    </citation>
    <scope>NUCLEOTIDE SEQUENCE [LARGE SCALE GENOMIC DNA]</scope>
    <source>
        <strain evidence="2 3">R2070</strain>
    </source>
</reference>
<accession>A0ABN4DDT7</accession>
<dbReference type="EMBL" id="CP008944">
    <property type="protein sequence ID" value="AIG64615.1"/>
    <property type="molecule type" value="Genomic_DNA"/>
</dbReference>
<dbReference type="GO" id="GO:0016301">
    <property type="term" value="F:kinase activity"/>
    <property type="evidence" value="ECO:0007669"/>
    <property type="project" value="UniProtKB-KW"/>
</dbReference>
<dbReference type="PIRSF" id="PIRSF006221">
    <property type="entry name" value="Ketosamine-3-kinase"/>
    <property type="match status" value="1"/>
</dbReference>
<dbReference type="Gene3D" id="1.20.1270.240">
    <property type="match status" value="1"/>
</dbReference>
<organism evidence="2 3">
    <name type="scientific">Corynebacterium atypicum</name>
    <dbReference type="NCBI Taxonomy" id="191610"/>
    <lineage>
        <taxon>Bacteria</taxon>
        <taxon>Bacillati</taxon>
        <taxon>Actinomycetota</taxon>
        <taxon>Actinomycetes</taxon>
        <taxon>Mycobacteriales</taxon>
        <taxon>Corynebacteriaceae</taxon>
        <taxon>Corynebacterium</taxon>
    </lineage>
</organism>
<dbReference type="PANTHER" id="PTHR12149:SF8">
    <property type="entry name" value="PROTEIN-RIBULOSAMINE 3-KINASE"/>
    <property type="match status" value="1"/>
</dbReference>
<sequence>MGRQGIETVTKRPGRKDAALSEAAGLRWLREASDRVVEVVRANADELVIERVATVRPMPEAAREAGRELARIHSAGAESFGSPPPGWEGLNYIGTQVQECQPRARWADFYPEQRVLPFARGAYEAGNISDAALDTVERACAAISASDAFDDATPARIHGDLWAGNLLFGADGPAFIDPAAHGGHRETDLAMLALFGAPFLDEIRAGYQEVHPLAQGWLEFTCVHQLHPLAVHALTYGPAYGQPLARQVQETLRLLGAVG</sequence>
<gene>
    <name evidence="2" type="ORF">CATYP_08555</name>
</gene>
<dbReference type="InterPro" id="IPR011009">
    <property type="entry name" value="Kinase-like_dom_sf"/>
</dbReference>
<proteinExistence type="inferred from homology"/>